<sequence length="253" mass="28473">MTPEGLYGRRKWVALLRRRHDLAGTSRGAVDRAMRSLGLEGVRRAKKLRTTIPDPDGKRAGDLLNRDFTAPAPNRTWVTDFTYVRTWAGFVYVAFIVDVFAQRIIGWHASSSKKVDLVMTPLRIALWQREREGKPVSPGDLIHHSDAGSQYTAIRLTEHLALEGIAPSIGSVGDAYDNALIETINGLYKTECIRTTIFHPGPYQTLADVEYATAGWVDWYNNRRLHGSLGMLTPIEFETLHYEALTREPEPAK</sequence>
<dbReference type="Pfam" id="PF00665">
    <property type="entry name" value="rve"/>
    <property type="match status" value="1"/>
</dbReference>
<dbReference type="NCBIfam" id="NF033516">
    <property type="entry name" value="transpos_IS3"/>
    <property type="match status" value="1"/>
</dbReference>
<evidence type="ECO:0000259" key="1">
    <source>
        <dbReference type="PROSITE" id="PS50994"/>
    </source>
</evidence>
<dbReference type="EMBL" id="RKQZ01000001">
    <property type="protein sequence ID" value="RPF21918.1"/>
    <property type="molecule type" value="Genomic_DNA"/>
</dbReference>
<dbReference type="InterPro" id="IPR012337">
    <property type="entry name" value="RNaseH-like_sf"/>
</dbReference>
<dbReference type="EMBL" id="RKQZ01000001">
    <property type="protein sequence ID" value="RPF20089.1"/>
    <property type="molecule type" value="Genomic_DNA"/>
</dbReference>
<evidence type="ECO:0000313" key="4">
    <source>
        <dbReference type="Proteomes" id="UP000280501"/>
    </source>
</evidence>
<organism evidence="3 4">
    <name type="scientific">Myceligenerans xiligouense</name>
    <dbReference type="NCBI Taxonomy" id="253184"/>
    <lineage>
        <taxon>Bacteria</taxon>
        <taxon>Bacillati</taxon>
        <taxon>Actinomycetota</taxon>
        <taxon>Actinomycetes</taxon>
        <taxon>Micrococcales</taxon>
        <taxon>Promicromonosporaceae</taxon>
        <taxon>Myceligenerans</taxon>
    </lineage>
</organism>
<keyword evidence="4" id="KW-1185">Reference proteome</keyword>
<dbReference type="PROSITE" id="PS50994">
    <property type="entry name" value="INTEGRASE"/>
    <property type="match status" value="1"/>
</dbReference>
<dbReference type="Gene3D" id="3.30.420.10">
    <property type="entry name" value="Ribonuclease H-like superfamily/Ribonuclease H"/>
    <property type="match status" value="1"/>
</dbReference>
<dbReference type="GO" id="GO:0003676">
    <property type="term" value="F:nucleic acid binding"/>
    <property type="evidence" value="ECO:0007669"/>
    <property type="project" value="InterPro"/>
</dbReference>
<accession>A0A3N4Z7T7</accession>
<dbReference type="InterPro" id="IPR001584">
    <property type="entry name" value="Integrase_cat-core"/>
</dbReference>
<reference evidence="3 4" key="1">
    <citation type="submission" date="2018-11" db="EMBL/GenBank/DDBJ databases">
        <title>Sequencing the genomes of 1000 actinobacteria strains.</title>
        <authorList>
            <person name="Klenk H.-P."/>
        </authorList>
    </citation>
    <scope>NUCLEOTIDE SEQUENCE [LARGE SCALE GENOMIC DNA]</scope>
    <source>
        <strain evidence="3 4">DSM 15700</strain>
    </source>
</reference>
<dbReference type="PANTHER" id="PTHR46889:SF4">
    <property type="entry name" value="TRANSPOSASE INSO FOR INSERTION SEQUENCE ELEMENT IS911B-RELATED"/>
    <property type="match status" value="1"/>
</dbReference>
<dbReference type="Proteomes" id="UP000280501">
    <property type="component" value="Unassembled WGS sequence"/>
</dbReference>
<name>A0A3N4Z7T7_9MICO</name>
<evidence type="ECO:0000313" key="2">
    <source>
        <dbReference type="EMBL" id="RPF20089.1"/>
    </source>
</evidence>
<dbReference type="Pfam" id="PF13333">
    <property type="entry name" value="rve_2"/>
    <property type="match status" value="1"/>
</dbReference>
<feature type="domain" description="Integrase catalytic" evidence="1">
    <location>
        <begin position="69"/>
        <end position="242"/>
    </location>
</feature>
<dbReference type="InterPro" id="IPR048020">
    <property type="entry name" value="Transpos_IS3"/>
</dbReference>
<dbReference type="InterPro" id="IPR050900">
    <property type="entry name" value="Transposase_IS3/IS150/IS904"/>
</dbReference>
<comment type="caution">
    <text evidence="3">The sequence shown here is derived from an EMBL/GenBank/DDBJ whole genome shotgun (WGS) entry which is preliminary data.</text>
</comment>
<dbReference type="AlphaFoldDB" id="A0A3N4Z7T7"/>
<dbReference type="InterPro" id="IPR036397">
    <property type="entry name" value="RNaseH_sf"/>
</dbReference>
<dbReference type="GO" id="GO:0015074">
    <property type="term" value="P:DNA integration"/>
    <property type="evidence" value="ECO:0007669"/>
    <property type="project" value="InterPro"/>
</dbReference>
<proteinExistence type="predicted"/>
<evidence type="ECO:0000313" key="3">
    <source>
        <dbReference type="EMBL" id="RPF21918.1"/>
    </source>
</evidence>
<gene>
    <name evidence="2" type="ORF">EDD34_0666</name>
    <name evidence="3" type="ORF">EDD34_2556</name>
</gene>
<dbReference type="PANTHER" id="PTHR46889">
    <property type="entry name" value="TRANSPOSASE INSF FOR INSERTION SEQUENCE IS3B-RELATED"/>
    <property type="match status" value="1"/>
</dbReference>
<dbReference type="SUPFAM" id="SSF53098">
    <property type="entry name" value="Ribonuclease H-like"/>
    <property type="match status" value="1"/>
</dbReference>
<protein>
    <submittedName>
        <fullName evidence="3">Transposase InsO family protein</fullName>
    </submittedName>
</protein>